<gene>
    <name evidence="2" type="ORF">SPHA_72209</name>
</gene>
<feature type="transmembrane region" description="Helical" evidence="1">
    <location>
        <begin position="87"/>
        <end position="108"/>
    </location>
</feature>
<keyword evidence="3" id="KW-1185">Reference proteome</keyword>
<feature type="transmembrane region" description="Helical" evidence="1">
    <location>
        <begin position="188"/>
        <end position="210"/>
    </location>
</feature>
<sequence length="309" mass="35546">MKRKATPVPVQRALFRPLFFYVSAEEFTRLQNVIFSSFITTLDFSLCPSSEATPHPFRSTRLLYSAEQAEENNHHVLIHSVITSLSLSLFVFLLFCLSLFISLSHSFFSITFSPILSHLFYLSLLPSYITSSSFSTLISPFLFCNTFPFPFLHLFTHPILYLFPFSFFLDFASILSIPFSFFLISFSLIYSISFFLVSCTSFSLLSCTCFSLHLCLSPFFSLFLSLFLLFLSLPFSFSVSLSSLIFLFLSPFSDFFSFFLFSRSLFIYIWLKNDTIPQHFGRERKSNPKSDSVCLSVCLSIYLSIYLSS</sequence>
<feature type="transmembrane region" description="Helical" evidence="1">
    <location>
        <begin position="255"/>
        <end position="271"/>
    </location>
</feature>
<keyword evidence="1" id="KW-1133">Transmembrane helix</keyword>
<protein>
    <submittedName>
        <fullName evidence="2">Uncharacterized protein</fullName>
    </submittedName>
</protein>
<name>A0A812EEL3_ACAPH</name>
<evidence type="ECO:0000313" key="2">
    <source>
        <dbReference type="EMBL" id="CAE1322200.1"/>
    </source>
</evidence>
<dbReference type="Proteomes" id="UP000597762">
    <property type="component" value="Unassembled WGS sequence"/>
</dbReference>
<proteinExistence type="predicted"/>
<feature type="transmembrane region" description="Helical" evidence="1">
    <location>
        <begin position="222"/>
        <end position="249"/>
    </location>
</feature>
<evidence type="ECO:0000313" key="3">
    <source>
        <dbReference type="Proteomes" id="UP000597762"/>
    </source>
</evidence>
<organism evidence="2 3">
    <name type="scientific">Acanthosepion pharaonis</name>
    <name type="common">Pharaoh cuttlefish</name>
    <name type="synonym">Sepia pharaonis</name>
    <dbReference type="NCBI Taxonomy" id="158019"/>
    <lineage>
        <taxon>Eukaryota</taxon>
        <taxon>Metazoa</taxon>
        <taxon>Spiralia</taxon>
        <taxon>Lophotrochozoa</taxon>
        <taxon>Mollusca</taxon>
        <taxon>Cephalopoda</taxon>
        <taxon>Coleoidea</taxon>
        <taxon>Decapodiformes</taxon>
        <taxon>Sepiida</taxon>
        <taxon>Sepiina</taxon>
        <taxon>Sepiidae</taxon>
        <taxon>Acanthosepion</taxon>
    </lineage>
</organism>
<keyword evidence="1" id="KW-0812">Transmembrane</keyword>
<dbReference type="EMBL" id="CAHIKZ030005303">
    <property type="protein sequence ID" value="CAE1322200.1"/>
    <property type="molecule type" value="Genomic_DNA"/>
</dbReference>
<accession>A0A812EEL3</accession>
<reference evidence="2" key="1">
    <citation type="submission" date="2021-01" db="EMBL/GenBank/DDBJ databases">
        <authorList>
            <person name="Li R."/>
            <person name="Bekaert M."/>
        </authorList>
    </citation>
    <scope>NUCLEOTIDE SEQUENCE</scope>
    <source>
        <strain evidence="2">Farmed</strain>
    </source>
</reference>
<comment type="caution">
    <text evidence="2">The sequence shown here is derived from an EMBL/GenBank/DDBJ whole genome shotgun (WGS) entry which is preliminary data.</text>
</comment>
<evidence type="ECO:0000256" key="1">
    <source>
        <dbReference type="SAM" id="Phobius"/>
    </source>
</evidence>
<dbReference type="AlphaFoldDB" id="A0A812EEL3"/>
<keyword evidence="1" id="KW-0472">Membrane</keyword>